<dbReference type="InterPro" id="IPR032598">
    <property type="entry name" value="RsaM-like"/>
</dbReference>
<dbReference type="Pfam" id="PF16245">
    <property type="entry name" value="DUF4902"/>
    <property type="match status" value="1"/>
</dbReference>
<reference evidence="1 2" key="1">
    <citation type="submission" date="2018-08" db="EMBL/GenBank/DDBJ databases">
        <title>Paraburkholderia sp. DHOM06 isolated from forest soil.</title>
        <authorList>
            <person name="Gao Z.-H."/>
            <person name="Qiu L.-H."/>
        </authorList>
    </citation>
    <scope>NUCLEOTIDE SEQUENCE [LARGE SCALE GENOMIC DNA]</scope>
    <source>
        <strain evidence="1 2">DHOM06</strain>
    </source>
</reference>
<proteinExistence type="predicted"/>
<evidence type="ECO:0000313" key="1">
    <source>
        <dbReference type="EMBL" id="RDU96330.1"/>
    </source>
</evidence>
<sequence length="147" mass="15829">MRHPSPLLPDQHADGYVRLPECTLSELSLVHVDSALDPDLLEELRAEGVDAGSAGYTEWQRARGPGSAYVTLGWDWYVDRASGALLVAWGDIRSNVMCVDPRGLDLGMARTAQALLRCVAGLNWPNAVAQAALAPWGKPAVRGPTLQ</sequence>
<protein>
    <submittedName>
        <fullName evidence="1">DUF4902 domain-containing protein</fullName>
    </submittedName>
</protein>
<evidence type="ECO:0000313" key="2">
    <source>
        <dbReference type="Proteomes" id="UP000256838"/>
    </source>
</evidence>
<gene>
    <name evidence="1" type="ORF">DWV00_24875</name>
</gene>
<dbReference type="EMBL" id="QRGA01000015">
    <property type="protein sequence ID" value="RDU96330.1"/>
    <property type="molecule type" value="Genomic_DNA"/>
</dbReference>
<dbReference type="RefSeq" id="WP_115536257.1">
    <property type="nucleotide sequence ID" value="NZ_QRGA01000015.1"/>
</dbReference>
<name>A0A3D8JTW5_9BURK</name>
<comment type="caution">
    <text evidence="1">The sequence shown here is derived from an EMBL/GenBank/DDBJ whole genome shotgun (WGS) entry which is preliminary data.</text>
</comment>
<dbReference type="Proteomes" id="UP000256838">
    <property type="component" value="Unassembled WGS sequence"/>
</dbReference>
<organism evidence="1 2">
    <name type="scientific">Trinickia dinghuensis</name>
    <dbReference type="NCBI Taxonomy" id="2291023"/>
    <lineage>
        <taxon>Bacteria</taxon>
        <taxon>Pseudomonadati</taxon>
        <taxon>Pseudomonadota</taxon>
        <taxon>Betaproteobacteria</taxon>
        <taxon>Burkholderiales</taxon>
        <taxon>Burkholderiaceae</taxon>
        <taxon>Trinickia</taxon>
    </lineage>
</organism>
<dbReference type="OrthoDB" id="6921559at2"/>
<dbReference type="Gene3D" id="3.10.450.610">
    <property type="match status" value="1"/>
</dbReference>
<dbReference type="AlphaFoldDB" id="A0A3D8JTW5"/>
<keyword evidence="2" id="KW-1185">Reference proteome</keyword>
<accession>A0A3D8JTW5</accession>